<dbReference type="Gene3D" id="3.30.1330.70">
    <property type="entry name" value="Holliday junction resolvase RusA"/>
    <property type="match status" value="1"/>
</dbReference>
<proteinExistence type="predicted"/>
<reference evidence="1" key="1">
    <citation type="submission" date="2020-04" db="EMBL/GenBank/DDBJ databases">
        <authorList>
            <person name="Chiriac C."/>
            <person name="Salcher M."/>
            <person name="Ghai R."/>
            <person name="Kavagutti S V."/>
        </authorList>
    </citation>
    <scope>NUCLEOTIDE SEQUENCE</scope>
</reference>
<gene>
    <name evidence="1" type="ORF">UFOVP332_25</name>
</gene>
<dbReference type="GO" id="GO:0006310">
    <property type="term" value="P:DNA recombination"/>
    <property type="evidence" value="ECO:0007669"/>
    <property type="project" value="InterPro"/>
</dbReference>
<accession>A0A6J5LYV4</accession>
<dbReference type="InterPro" id="IPR036614">
    <property type="entry name" value="RusA-like_sf"/>
</dbReference>
<evidence type="ECO:0000313" key="1">
    <source>
        <dbReference type="EMBL" id="CAB4138353.1"/>
    </source>
</evidence>
<dbReference type="GO" id="GO:0006281">
    <property type="term" value="P:DNA repair"/>
    <property type="evidence" value="ECO:0007669"/>
    <property type="project" value="InterPro"/>
</dbReference>
<dbReference type="SUPFAM" id="SSF103084">
    <property type="entry name" value="Holliday junction resolvase RusA"/>
    <property type="match status" value="1"/>
</dbReference>
<dbReference type="GO" id="GO:0000287">
    <property type="term" value="F:magnesium ion binding"/>
    <property type="evidence" value="ECO:0007669"/>
    <property type="project" value="InterPro"/>
</dbReference>
<dbReference type="EMBL" id="LR796343">
    <property type="protein sequence ID" value="CAB4138353.1"/>
    <property type="molecule type" value="Genomic_DNA"/>
</dbReference>
<sequence>MFELFIAGDPRPQGSKKAFNRGAHIVLVEANKDLPAWREHMKKMLELKMMEFDNRFDVAVSVSLTFWLRRPKTVTRQYATQTYDLDKLTRAVFDSLTQSGVIKDDSYVVDLTARKLYNDLHEPGVLISLTPFDNSLITAGVSDIDRKRRGLV</sequence>
<protein>
    <submittedName>
        <fullName evidence="1">Rus Holliday junction resolvase</fullName>
    </submittedName>
</protein>
<dbReference type="Pfam" id="PF05866">
    <property type="entry name" value="RusA"/>
    <property type="match status" value="1"/>
</dbReference>
<name>A0A6J5LYV4_9CAUD</name>
<dbReference type="InterPro" id="IPR008822">
    <property type="entry name" value="Endonuclease_RusA-like"/>
</dbReference>
<organism evidence="1">
    <name type="scientific">uncultured Caudovirales phage</name>
    <dbReference type="NCBI Taxonomy" id="2100421"/>
    <lineage>
        <taxon>Viruses</taxon>
        <taxon>Duplodnaviria</taxon>
        <taxon>Heunggongvirae</taxon>
        <taxon>Uroviricota</taxon>
        <taxon>Caudoviricetes</taxon>
        <taxon>Peduoviridae</taxon>
        <taxon>Maltschvirus</taxon>
        <taxon>Maltschvirus maltsch</taxon>
    </lineage>
</organism>